<accession>A0AAE1BLL5</accession>
<feature type="domain" description="C2H2-type" evidence="9">
    <location>
        <begin position="37"/>
        <end position="64"/>
    </location>
</feature>
<dbReference type="SUPFAM" id="SSF57667">
    <property type="entry name" value="beta-beta-alpha zinc fingers"/>
    <property type="match status" value="4"/>
</dbReference>
<feature type="region of interest" description="Disordered" evidence="8">
    <location>
        <begin position="297"/>
        <end position="331"/>
    </location>
</feature>
<dbReference type="EMBL" id="JAWQEG010007229">
    <property type="protein sequence ID" value="KAK3852803.1"/>
    <property type="molecule type" value="Genomic_DNA"/>
</dbReference>
<evidence type="ECO:0000313" key="11">
    <source>
        <dbReference type="Proteomes" id="UP001286313"/>
    </source>
</evidence>
<evidence type="ECO:0000256" key="6">
    <source>
        <dbReference type="ARBA" id="ARBA00023242"/>
    </source>
</evidence>
<dbReference type="PROSITE" id="PS00028">
    <property type="entry name" value="ZINC_FINGER_C2H2_1"/>
    <property type="match status" value="5"/>
</dbReference>
<proteinExistence type="predicted"/>
<evidence type="ECO:0000256" key="5">
    <source>
        <dbReference type="ARBA" id="ARBA00022833"/>
    </source>
</evidence>
<feature type="domain" description="C2H2-type" evidence="9">
    <location>
        <begin position="8"/>
        <end position="36"/>
    </location>
</feature>
<evidence type="ECO:0000259" key="9">
    <source>
        <dbReference type="PROSITE" id="PS50157"/>
    </source>
</evidence>
<dbReference type="Pfam" id="PF00096">
    <property type="entry name" value="zf-C2H2"/>
    <property type="match status" value="5"/>
</dbReference>
<keyword evidence="6" id="KW-0539">Nucleus</keyword>
<name>A0AAE1BLL5_PETCI</name>
<organism evidence="10 11">
    <name type="scientific">Petrolisthes cinctipes</name>
    <name type="common">Flat porcelain crab</name>
    <dbReference type="NCBI Taxonomy" id="88211"/>
    <lineage>
        <taxon>Eukaryota</taxon>
        <taxon>Metazoa</taxon>
        <taxon>Ecdysozoa</taxon>
        <taxon>Arthropoda</taxon>
        <taxon>Crustacea</taxon>
        <taxon>Multicrustacea</taxon>
        <taxon>Malacostraca</taxon>
        <taxon>Eumalacostraca</taxon>
        <taxon>Eucarida</taxon>
        <taxon>Decapoda</taxon>
        <taxon>Pleocyemata</taxon>
        <taxon>Anomura</taxon>
        <taxon>Galatheoidea</taxon>
        <taxon>Porcellanidae</taxon>
        <taxon>Petrolisthes</taxon>
    </lineage>
</organism>
<keyword evidence="11" id="KW-1185">Reference proteome</keyword>
<dbReference type="GO" id="GO:0005634">
    <property type="term" value="C:nucleus"/>
    <property type="evidence" value="ECO:0007669"/>
    <property type="project" value="UniProtKB-SubCell"/>
</dbReference>
<feature type="domain" description="C2H2-type" evidence="9">
    <location>
        <begin position="65"/>
        <end position="92"/>
    </location>
</feature>
<evidence type="ECO:0000256" key="3">
    <source>
        <dbReference type="ARBA" id="ARBA00022737"/>
    </source>
</evidence>
<comment type="caution">
    <text evidence="10">The sequence shown here is derived from an EMBL/GenBank/DDBJ whole genome shotgun (WGS) entry which is preliminary data.</text>
</comment>
<dbReference type="FunFam" id="3.30.160.60:FF:000446">
    <property type="entry name" value="Zinc finger protein"/>
    <property type="match status" value="1"/>
</dbReference>
<protein>
    <recommendedName>
        <fullName evidence="9">C2H2-type domain-containing protein</fullName>
    </recommendedName>
</protein>
<feature type="region of interest" description="Disordered" evidence="8">
    <location>
        <begin position="210"/>
        <end position="234"/>
    </location>
</feature>
<dbReference type="Proteomes" id="UP001286313">
    <property type="component" value="Unassembled WGS sequence"/>
</dbReference>
<evidence type="ECO:0000313" key="10">
    <source>
        <dbReference type="EMBL" id="KAK3852803.1"/>
    </source>
</evidence>
<keyword evidence="3" id="KW-0677">Repeat</keyword>
<keyword evidence="4 7" id="KW-0863">Zinc-finger</keyword>
<sequence length="372" mass="42811">MAPWRGIHTCPDCNKTFTQKISLSVHRMFKHGAPRRYRCRQCTYQAPTKEYLKRHMRVHTNERQYVCPHCGKGLKTAESYRNHLVIHTGEGRFVCPVCHKAYNHKGAYHDHLRTHRPRRDYACDYCGAAFKAYKQVAQHIRAVHLNDKRFVCDVCGFRHMTSFNLKGHMKKHGDLSSVPYSHVCPACHTEFRGSEGLTAHMRVVHTTVPHTHTDTDTDNISSPPVTSIITPHPTRRPVHYHYSKVLSNVTTTTADNNNNDIINNTTQQNIYVEDDNYSLGEGYEENVVYELYCPTLQDDDEEDDEDDEEDDDDEEEGVVDDDDNDDYKSEGGKVIHVYPCSECHIMFTAPLALRTHTCKPQQHTVKEEPISP</sequence>
<evidence type="ECO:0000256" key="2">
    <source>
        <dbReference type="ARBA" id="ARBA00022723"/>
    </source>
</evidence>
<dbReference type="AlphaFoldDB" id="A0AAE1BLL5"/>
<evidence type="ECO:0000256" key="1">
    <source>
        <dbReference type="ARBA" id="ARBA00004123"/>
    </source>
</evidence>
<feature type="compositionally biased region" description="Acidic residues" evidence="8">
    <location>
        <begin position="297"/>
        <end position="325"/>
    </location>
</feature>
<dbReference type="PANTHER" id="PTHR16515">
    <property type="entry name" value="PR DOMAIN ZINC FINGER PROTEIN"/>
    <property type="match status" value="1"/>
</dbReference>
<feature type="compositionally biased region" description="Polar residues" evidence="8">
    <location>
        <begin position="219"/>
        <end position="229"/>
    </location>
</feature>
<keyword evidence="2" id="KW-0479">Metal-binding</keyword>
<evidence type="ECO:0000256" key="7">
    <source>
        <dbReference type="PROSITE-ProRule" id="PRU00042"/>
    </source>
</evidence>
<gene>
    <name evidence="10" type="ORF">Pcinc_040624</name>
</gene>
<reference evidence="10" key="1">
    <citation type="submission" date="2023-10" db="EMBL/GenBank/DDBJ databases">
        <title>Genome assemblies of two species of porcelain crab, Petrolisthes cinctipes and Petrolisthes manimaculis (Anomura: Porcellanidae).</title>
        <authorList>
            <person name="Angst P."/>
        </authorList>
    </citation>
    <scope>NUCLEOTIDE SEQUENCE</scope>
    <source>
        <strain evidence="10">PB745_01</strain>
        <tissue evidence="10">Gill</tissue>
    </source>
</reference>
<feature type="domain" description="C2H2-type" evidence="9">
    <location>
        <begin position="338"/>
        <end position="368"/>
    </location>
</feature>
<comment type="subcellular location">
    <subcellularLocation>
        <location evidence="1">Nucleus</location>
    </subcellularLocation>
</comment>
<keyword evidence="5" id="KW-0862">Zinc</keyword>
<dbReference type="InterPro" id="IPR036236">
    <property type="entry name" value="Znf_C2H2_sf"/>
</dbReference>
<dbReference type="InterPro" id="IPR013087">
    <property type="entry name" value="Znf_C2H2_type"/>
</dbReference>
<dbReference type="Gene3D" id="3.30.160.60">
    <property type="entry name" value="Classic Zinc Finger"/>
    <property type="match status" value="6"/>
</dbReference>
<dbReference type="PROSITE" id="PS50157">
    <property type="entry name" value="ZINC_FINGER_C2H2_2"/>
    <property type="match status" value="7"/>
</dbReference>
<evidence type="ECO:0000256" key="8">
    <source>
        <dbReference type="SAM" id="MobiDB-lite"/>
    </source>
</evidence>
<feature type="domain" description="C2H2-type" evidence="9">
    <location>
        <begin position="182"/>
        <end position="206"/>
    </location>
</feature>
<dbReference type="GO" id="GO:0008270">
    <property type="term" value="F:zinc ion binding"/>
    <property type="evidence" value="ECO:0007669"/>
    <property type="project" value="UniProtKB-KW"/>
</dbReference>
<evidence type="ECO:0000256" key="4">
    <source>
        <dbReference type="ARBA" id="ARBA00022771"/>
    </source>
</evidence>
<dbReference type="PANTHER" id="PTHR16515:SF49">
    <property type="entry name" value="GASTRULA ZINC FINGER PROTEIN XLCGF49.1-LIKE-RELATED"/>
    <property type="match status" value="1"/>
</dbReference>
<dbReference type="SMART" id="SM00355">
    <property type="entry name" value="ZnF_C2H2"/>
    <property type="match status" value="8"/>
</dbReference>
<feature type="domain" description="C2H2-type" evidence="9">
    <location>
        <begin position="93"/>
        <end position="120"/>
    </location>
</feature>
<dbReference type="GO" id="GO:0010468">
    <property type="term" value="P:regulation of gene expression"/>
    <property type="evidence" value="ECO:0007669"/>
    <property type="project" value="TreeGrafter"/>
</dbReference>
<feature type="domain" description="C2H2-type" evidence="9">
    <location>
        <begin position="121"/>
        <end position="149"/>
    </location>
</feature>
<dbReference type="InterPro" id="IPR050331">
    <property type="entry name" value="Zinc_finger"/>
</dbReference>